<keyword evidence="10" id="KW-1185">Reference proteome</keyword>
<keyword evidence="4 8" id="KW-0812">Transmembrane</keyword>
<dbReference type="RefSeq" id="WP_195410185.1">
    <property type="nucleotide sequence ID" value="NZ_SNUZ01000005.1"/>
</dbReference>
<keyword evidence="5" id="KW-0378">Hydrolase</keyword>
<keyword evidence="3" id="KW-0645">Protease</keyword>
<evidence type="ECO:0000256" key="6">
    <source>
        <dbReference type="ARBA" id="ARBA00022989"/>
    </source>
</evidence>
<organism evidence="9 10">
    <name type="scientific">Ruminococcus bromii</name>
    <dbReference type="NCBI Taxonomy" id="40518"/>
    <lineage>
        <taxon>Bacteria</taxon>
        <taxon>Bacillati</taxon>
        <taxon>Bacillota</taxon>
        <taxon>Clostridia</taxon>
        <taxon>Eubacteriales</taxon>
        <taxon>Oscillospiraceae</taxon>
        <taxon>Ruminococcus</taxon>
    </lineage>
</organism>
<reference evidence="9 10" key="1">
    <citation type="submission" date="2019-03" db="EMBL/GenBank/DDBJ databases">
        <authorList>
            <person name="Molinero N."/>
            <person name="Sanchez B."/>
            <person name="Walker A."/>
            <person name="Duncan S."/>
            <person name="Delgado S."/>
            <person name="Margolles A."/>
        </authorList>
    </citation>
    <scope>NUCLEOTIDE SEQUENCE [LARGE SCALE GENOMIC DNA]</scope>
    <source>
        <strain evidence="9 10">IPLA60002</strain>
    </source>
</reference>
<feature type="transmembrane region" description="Helical" evidence="8">
    <location>
        <begin position="81"/>
        <end position="99"/>
    </location>
</feature>
<dbReference type="SMART" id="SM00793">
    <property type="entry name" value="AgrB"/>
    <property type="match status" value="1"/>
</dbReference>
<keyword evidence="1" id="KW-1003">Cell membrane</keyword>
<dbReference type="InterPro" id="IPR006741">
    <property type="entry name" value="AgrB"/>
</dbReference>
<accession>A0ABT0NG10</accession>
<proteinExistence type="predicted"/>
<evidence type="ECO:0000313" key="10">
    <source>
        <dbReference type="Proteomes" id="UP001056693"/>
    </source>
</evidence>
<evidence type="ECO:0000313" key="9">
    <source>
        <dbReference type="EMBL" id="MCL3787184.1"/>
    </source>
</evidence>
<dbReference type="EMBL" id="SNUZ01000005">
    <property type="protein sequence ID" value="MCL3787184.1"/>
    <property type="molecule type" value="Genomic_DNA"/>
</dbReference>
<comment type="caution">
    <text evidence="9">The sequence shown here is derived from an EMBL/GenBank/DDBJ whole genome shotgun (WGS) entry which is preliminary data.</text>
</comment>
<evidence type="ECO:0000256" key="5">
    <source>
        <dbReference type="ARBA" id="ARBA00022801"/>
    </source>
</evidence>
<protein>
    <recommendedName>
        <fullName evidence="11">Accessory gene regulator protein</fullName>
    </recommendedName>
</protein>
<evidence type="ECO:0000256" key="4">
    <source>
        <dbReference type="ARBA" id="ARBA00022692"/>
    </source>
</evidence>
<keyword evidence="2" id="KW-0673">Quorum sensing</keyword>
<evidence type="ECO:0000256" key="3">
    <source>
        <dbReference type="ARBA" id="ARBA00022670"/>
    </source>
</evidence>
<evidence type="ECO:0000256" key="8">
    <source>
        <dbReference type="SAM" id="Phobius"/>
    </source>
</evidence>
<feature type="transmembrane region" description="Helical" evidence="8">
    <location>
        <begin position="28"/>
        <end position="61"/>
    </location>
</feature>
<evidence type="ECO:0008006" key="11">
    <source>
        <dbReference type="Google" id="ProtNLM"/>
    </source>
</evidence>
<evidence type="ECO:0000256" key="7">
    <source>
        <dbReference type="ARBA" id="ARBA00023136"/>
    </source>
</evidence>
<feature type="transmembrane region" description="Helical" evidence="8">
    <location>
        <begin position="168"/>
        <end position="185"/>
    </location>
</feature>
<keyword evidence="6 8" id="KW-1133">Transmembrane helix</keyword>
<name>A0ABT0NG10_9FIRM</name>
<feature type="transmembrane region" description="Helical" evidence="8">
    <location>
        <begin position="145"/>
        <end position="162"/>
    </location>
</feature>
<keyword evidence="7 8" id="KW-0472">Membrane</keyword>
<evidence type="ECO:0000256" key="1">
    <source>
        <dbReference type="ARBA" id="ARBA00022475"/>
    </source>
</evidence>
<gene>
    <name evidence="9" type="ORF">E2N93_03985</name>
</gene>
<feature type="transmembrane region" description="Helical" evidence="8">
    <location>
        <begin position="105"/>
        <end position="124"/>
    </location>
</feature>
<dbReference type="Pfam" id="PF04647">
    <property type="entry name" value="AgrB"/>
    <property type="match status" value="1"/>
</dbReference>
<dbReference type="Proteomes" id="UP001056693">
    <property type="component" value="Unassembled WGS sequence"/>
</dbReference>
<sequence>MEKFSSKLIEFFVSNDLIKNEDKELYEYAVNIILSSLIHIATVMIIGLCFNLFIESLVFYFSFIAIRKFAGGYHAKTPVRCYAFSVISSIIMLCLIKYANSVGNIFTYLLIIFELLCVVLIILMSPLDTENNPLNSYEKKWYKTLAVLISVCIFIISLFCVLTELRNIGYSLICGVIMSTLVLLMRKVQITN</sequence>
<evidence type="ECO:0000256" key="2">
    <source>
        <dbReference type="ARBA" id="ARBA00022654"/>
    </source>
</evidence>